<dbReference type="Gene3D" id="3.30.470.30">
    <property type="entry name" value="DNA ligase/mRNA capping enzyme"/>
    <property type="match status" value="1"/>
</dbReference>
<feature type="non-terminal residue" evidence="1">
    <location>
        <position position="95"/>
    </location>
</feature>
<evidence type="ECO:0008006" key="2">
    <source>
        <dbReference type="Google" id="ProtNLM"/>
    </source>
</evidence>
<reference evidence="1" key="1">
    <citation type="journal article" date="2015" name="Nature">
        <title>Complex archaea that bridge the gap between prokaryotes and eukaryotes.</title>
        <authorList>
            <person name="Spang A."/>
            <person name="Saw J.H."/>
            <person name="Jorgensen S.L."/>
            <person name="Zaremba-Niedzwiedzka K."/>
            <person name="Martijn J."/>
            <person name="Lind A.E."/>
            <person name="van Eijk R."/>
            <person name="Schleper C."/>
            <person name="Guy L."/>
            <person name="Ettema T.J."/>
        </authorList>
    </citation>
    <scope>NUCLEOTIDE SEQUENCE</scope>
</reference>
<evidence type="ECO:0000313" key="1">
    <source>
        <dbReference type="EMBL" id="KKL62213.1"/>
    </source>
</evidence>
<protein>
    <recommendedName>
        <fullName evidence="2">ATP-dependent DNA ligase family profile domain-containing protein</fullName>
    </recommendedName>
</protein>
<organism evidence="1">
    <name type="scientific">marine sediment metagenome</name>
    <dbReference type="NCBI Taxonomy" id="412755"/>
    <lineage>
        <taxon>unclassified sequences</taxon>
        <taxon>metagenomes</taxon>
        <taxon>ecological metagenomes</taxon>
    </lineage>
</organism>
<accession>A0A0F9DKG9</accession>
<proteinExistence type="predicted"/>
<dbReference type="AlphaFoldDB" id="A0A0F9DKG9"/>
<comment type="caution">
    <text evidence="1">The sequence shown here is derived from an EMBL/GenBank/DDBJ whole genome shotgun (WGS) entry which is preliminary data.</text>
</comment>
<sequence length="95" mass="10576">MVTEKIKPMLAVGASVPTENNPDMLWEIKYDGLRILSFDSGVNQYLQARSGSNKTLTLPEIRVETKLPAILDGEAIGAHGESFQNSVQHRMNRIH</sequence>
<dbReference type="EMBL" id="LAZR01028561">
    <property type="protein sequence ID" value="KKL62213.1"/>
    <property type="molecule type" value="Genomic_DNA"/>
</dbReference>
<name>A0A0F9DKG9_9ZZZZ</name>
<dbReference type="SUPFAM" id="SSF56091">
    <property type="entry name" value="DNA ligase/mRNA capping enzyme, catalytic domain"/>
    <property type="match status" value="1"/>
</dbReference>
<gene>
    <name evidence="1" type="ORF">LCGC14_2187380</name>
</gene>